<dbReference type="GeneID" id="80920317"/>
<feature type="transmembrane region" description="Helical" evidence="5">
    <location>
        <begin position="292"/>
        <end position="313"/>
    </location>
</feature>
<dbReference type="AlphaFoldDB" id="A0AA35NET1"/>
<name>A0AA35NET1_SACMI</name>
<keyword evidence="2 5" id="KW-0812">Transmembrane</keyword>
<organism evidence="7 8">
    <name type="scientific">Saccharomyces mikatae IFO 1815</name>
    <dbReference type="NCBI Taxonomy" id="226126"/>
    <lineage>
        <taxon>Eukaryota</taxon>
        <taxon>Fungi</taxon>
        <taxon>Dikarya</taxon>
        <taxon>Ascomycota</taxon>
        <taxon>Saccharomycotina</taxon>
        <taxon>Saccharomycetes</taxon>
        <taxon>Saccharomycetales</taxon>
        <taxon>Saccharomycetaceae</taxon>
        <taxon>Saccharomyces</taxon>
    </lineage>
</organism>
<comment type="subcellular location">
    <subcellularLocation>
        <location evidence="1">Membrane</location>
        <topology evidence="1">Multi-pass membrane protein</topology>
    </subcellularLocation>
</comment>
<evidence type="ECO:0000256" key="5">
    <source>
        <dbReference type="SAM" id="Phobius"/>
    </source>
</evidence>
<evidence type="ECO:0000256" key="1">
    <source>
        <dbReference type="ARBA" id="ARBA00004141"/>
    </source>
</evidence>
<dbReference type="RefSeq" id="XP_056078563.1">
    <property type="nucleotide sequence ID" value="XM_056224667.1"/>
</dbReference>
<dbReference type="EMBL" id="OX365769">
    <property type="protein sequence ID" value="CAI4035443.1"/>
    <property type="molecule type" value="Genomic_DNA"/>
</dbReference>
<sequence length="439" mass="49607">MNRSLFLAFLFGWYFCSIALSVYNRWMFDPKDGLGIGYPVLVTTFHQGTLWLLSGLYIKLRHKPVFRKEKAFNWGFFFKFLLPTAVASAGDIGFSNVSFKYVPLTIYTIIKSSSIAFVLLFGCIFKLEKFHWKLALLVIIMFGGVALMVLKPSDPNSTENDRALVIFGSFLVLASSCLSGLRWVYTQLVLTNNPIHTKDVVAVAESEDTFFTENEDNIDDEPVVKLANSKMLKKCRESKPHPIHTIYQLAPIMGATLLLTSLLVEKPFPGIFNSSLFRLNIEQGSDGTHPTILSIIKGLFLLILPGFAVFLMTICEFSILEQTPVLTVSIAGIVKEVLTVIFGMIILSERLSGFYNWVGMLIIMADVCYYNYFRYKQDLLQRYQSVSTQDRSNEAKGFQDFEQLVSKKSAPYSIIVDSTNQEYELDIIAQNASRSSQQV</sequence>
<reference evidence="7" key="1">
    <citation type="submission" date="2022-10" db="EMBL/GenBank/DDBJ databases">
        <authorList>
            <person name="Byrne P K."/>
        </authorList>
    </citation>
    <scope>NUCLEOTIDE SEQUENCE</scope>
    <source>
        <strain evidence="7">IFO1815</strain>
    </source>
</reference>
<dbReference type="Proteomes" id="UP001161438">
    <property type="component" value="Chromosome 13"/>
</dbReference>
<feature type="transmembrane region" description="Helical" evidence="5">
    <location>
        <begin position="163"/>
        <end position="185"/>
    </location>
</feature>
<feature type="transmembrane region" description="Helical" evidence="5">
    <location>
        <begin position="106"/>
        <end position="127"/>
    </location>
</feature>
<feature type="transmembrane region" description="Helical" evidence="5">
    <location>
        <begin position="246"/>
        <end position="264"/>
    </location>
</feature>
<protein>
    <recommendedName>
        <fullName evidence="6">Sugar phosphate transporter domain-containing protein</fullName>
    </recommendedName>
</protein>
<feature type="transmembrane region" description="Helical" evidence="5">
    <location>
        <begin position="134"/>
        <end position="151"/>
    </location>
</feature>
<feature type="transmembrane region" description="Helical" evidence="5">
    <location>
        <begin position="325"/>
        <end position="348"/>
    </location>
</feature>
<feature type="transmembrane region" description="Helical" evidence="5">
    <location>
        <begin position="354"/>
        <end position="373"/>
    </location>
</feature>
<evidence type="ECO:0000256" key="2">
    <source>
        <dbReference type="ARBA" id="ARBA00022692"/>
    </source>
</evidence>
<feature type="domain" description="Sugar phosphate transporter" evidence="6">
    <location>
        <begin position="8"/>
        <end position="150"/>
    </location>
</feature>
<keyword evidence="8" id="KW-1185">Reference proteome</keyword>
<dbReference type="GO" id="GO:0016020">
    <property type="term" value="C:membrane"/>
    <property type="evidence" value="ECO:0007669"/>
    <property type="project" value="UniProtKB-SubCell"/>
</dbReference>
<proteinExistence type="predicted"/>
<evidence type="ECO:0000259" key="6">
    <source>
        <dbReference type="Pfam" id="PF03151"/>
    </source>
</evidence>
<dbReference type="InterPro" id="IPR050186">
    <property type="entry name" value="TPT_transporter"/>
</dbReference>
<accession>A0AA35NET1</accession>
<evidence type="ECO:0000313" key="7">
    <source>
        <dbReference type="EMBL" id="CAI4035443.1"/>
    </source>
</evidence>
<dbReference type="InterPro" id="IPR004853">
    <property type="entry name" value="Sugar_P_trans_dom"/>
</dbReference>
<gene>
    <name evidence="7" type="primary">SMKI13G0910</name>
    <name evidence="7" type="ORF">SMKI_13G0910</name>
</gene>
<feature type="transmembrane region" description="Helical" evidence="5">
    <location>
        <begin position="37"/>
        <end position="60"/>
    </location>
</feature>
<evidence type="ECO:0000256" key="4">
    <source>
        <dbReference type="ARBA" id="ARBA00023136"/>
    </source>
</evidence>
<evidence type="ECO:0000256" key="3">
    <source>
        <dbReference type="ARBA" id="ARBA00022989"/>
    </source>
</evidence>
<evidence type="ECO:0000313" key="8">
    <source>
        <dbReference type="Proteomes" id="UP001161438"/>
    </source>
</evidence>
<dbReference type="SUPFAM" id="SSF103481">
    <property type="entry name" value="Multidrug resistance efflux transporter EmrE"/>
    <property type="match status" value="2"/>
</dbReference>
<dbReference type="InterPro" id="IPR037185">
    <property type="entry name" value="EmrE-like"/>
</dbReference>
<keyword evidence="3 5" id="KW-1133">Transmembrane helix</keyword>
<dbReference type="Pfam" id="PF03151">
    <property type="entry name" value="TPT"/>
    <property type="match status" value="1"/>
</dbReference>
<keyword evidence="4 5" id="KW-0472">Membrane</keyword>
<feature type="transmembrane region" description="Helical" evidence="5">
    <location>
        <begin position="72"/>
        <end position="94"/>
    </location>
</feature>
<dbReference type="PANTHER" id="PTHR11132">
    <property type="entry name" value="SOLUTE CARRIER FAMILY 35"/>
    <property type="match status" value="1"/>
</dbReference>